<dbReference type="EMBL" id="VSSQ01117297">
    <property type="protein sequence ID" value="MPN51806.1"/>
    <property type="molecule type" value="Genomic_DNA"/>
</dbReference>
<organism evidence="1">
    <name type="scientific">bioreactor metagenome</name>
    <dbReference type="NCBI Taxonomy" id="1076179"/>
    <lineage>
        <taxon>unclassified sequences</taxon>
        <taxon>metagenomes</taxon>
        <taxon>ecological metagenomes</taxon>
    </lineage>
</organism>
<dbReference type="AlphaFoldDB" id="A0A645ILA6"/>
<sequence>MQQTQLPHLPGLLPQRQRARHACQMVAKSAGLVPILAHTALQHHRQQRRQIGITAQPFLVQQGLGALEQRLIQLIPGLIHAFTMRLCKHP</sequence>
<accession>A0A645ILA6</accession>
<proteinExistence type="predicted"/>
<evidence type="ECO:0000313" key="1">
    <source>
        <dbReference type="EMBL" id="MPN51806.1"/>
    </source>
</evidence>
<protein>
    <submittedName>
        <fullName evidence="1">Uncharacterized protein</fullName>
    </submittedName>
</protein>
<reference evidence="1" key="1">
    <citation type="submission" date="2019-08" db="EMBL/GenBank/DDBJ databases">
        <authorList>
            <person name="Kucharzyk K."/>
            <person name="Murdoch R.W."/>
            <person name="Higgins S."/>
            <person name="Loffler F."/>
        </authorList>
    </citation>
    <scope>NUCLEOTIDE SEQUENCE</scope>
</reference>
<gene>
    <name evidence="1" type="ORF">SDC9_199455</name>
</gene>
<comment type="caution">
    <text evidence="1">The sequence shown here is derived from an EMBL/GenBank/DDBJ whole genome shotgun (WGS) entry which is preliminary data.</text>
</comment>
<name>A0A645ILA6_9ZZZZ</name>